<feature type="compositionally biased region" description="Gly residues" evidence="5">
    <location>
        <begin position="94"/>
        <end position="113"/>
    </location>
</feature>
<dbReference type="Proteomes" id="UP000078113">
    <property type="component" value="Unassembled WGS sequence"/>
</dbReference>
<evidence type="ECO:0000256" key="4">
    <source>
        <dbReference type="PROSITE-ProRule" id="PRU00221"/>
    </source>
</evidence>
<evidence type="ECO:0000256" key="2">
    <source>
        <dbReference type="ARBA" id="ARBA00022737"/>
    </source>
</evidence>
<dbReference type="Gene3D" id="2.130.10.10">
    <property type="entry name" value="YVTN repeat-like/Quinoprotein amine dehydrogenase"/>
    <property type="match status" value="2"/>
</dbReference>
<dbReference type="EMBL" id="LWDG02000152">
    <property type="protein sequence ID" value="KAE8268419.1"/>
    <property type="molecule type" value="Genomic_DNA"/>
</dbReference>
<dbReference type="InterPro" id="IPR001680">
    <property type="entry name" value="WD40_rpt"/>
</dbReference>
<feature type="compositionally biased region" description="Gly residues" evidence="5">
    <location>
        <begin position="546"/>
        <end position="561"/>
    </location>
</feature>
<dbReference type="InterPro" id="IPR015943">
    <property type="entry name" value="WD40/YVTN_repeat-like_dom_sf"/>
</dbReference>
<comment type="caution">
    <text evidence="6">The sequence shown here is derived from an EMBL/GenBank/DDBJ whole genome shotgun (WGS) entry which is preliminary data.</text>
</comment>
<feature type="region of interest" description="Disordered" evidence="5">
    <location>
        <begin position="140"/>
        <end position="160"/>
    </location>
</feature>
<keyword evidence="2" id="KW-0677">Repeat</keyword>
<evidence type="ECO:0000256" key="3">
    <source>
        <dbReference type="ARBA" id="ARBA00046343"/>
    </source>
</evidence>
<feature type="repeat" description="WD" evidence="4">
    <location>
        <begin position="195"/>
        <end position="237"/>
    </location>
</feature>
<dbReference type="GO" id="GO:0006406">
    <property type="term" value="P:mRNA export from nucleus"/>
    <property type="evidence" value="ECO:0007669"/>
    <property type="project" value="InterPro"/>
</dbReference>
<dbReference type="PANTHER" id="PTHR22839:SF0">
    <property type="entry name" value="THO COMPLEX SUBUNIT 3"/>
    <property type="match status" value="1"/>
</dbReference>
<feature type="region of interest" description="Disordered" evidence="5">
    <location>
        <begin position="412"/>
        <end position="446"/>
    </location>
</feature>
<dbReference type="PROSITE" id="PS50294">
    <property type="entry name" value="WD_REPEATS_REGION"/>
    <property type="match status" value="1"/>
</dbReference>
<keyword evidence="7" id="KW-1185">Reference proteome</keyword>
<accession>A0A8X7N9E2</accession>
<dbReference type="InterPro" id="IPR019775">
    <property type="entry name" value="WD40_repeat_CS"/>
</dbReference>
<feature type="compositionally biased region" description="Gly residues" evidence="5">
    <location>
        <begin position="9"/>
        <end position="24"/>
    </location>
</feature>
<dbReference type="PANTHER" id="PTHR22839">
    <property type="entry name" value="THO COMPLEX SUBUNIT 3 THO3"/>
    <property type="match status" value="1"/>
</dbReference>
<feature type="compositionally biased region" description="Basic and acidic residues" evidence="5">
    <location>
        <begin position="420"/>
        <end position="432"/>
    </location>
</feature>
<dbReference type="Pfam" id="PF00400">
    <property type="entry name" value="WD40"/>
    <property type="match status" value="2"/>
</dbReference>
<feature type="compositionally biased region" description="Low complexity" evidence="5">
    <location>
        <begin position="229"/>
        <end position="242"/>
    </location>
</feature>
<evidence type="ECO:0000313" key="7">
    <source>
        <dbReference type="Proteomes" id="UP000078113"/>
    </source>
</evidence>
<evidence type="ECO:0000313" key="6">
    <source>
        <dbReference type="EMBL" id="KAE8268419.1"/>
    </source>
</evidence>
<feature type="region of interest" description="Disordered" evidence="5">
    <location>
        <begin position="1"/>
        <end position="24"/>
    </location>
</feature>
<comment type="similarity">
    <text evidence="3">Belongs to the THOC3 family.</text>
</comment>
<evidence type="ECO:0000256" key="1">
    <source>
        <dbReference type="ARBA" id="ARBA00022574"/>
    </source>
</evidence>
<feature type="region of interest" description="Disordered" evidence="5">
    <location>
        <begin position="229"/>
        <end position="255"/>
    </location>
</feature>
<dbReference type="SUPFAM" id="SSF50978">
    <property type="entry name" value="WD40 repeat-like"/>
    <property type="match status" value="1"/>
</dbReference>
<gene>
    <name evidence="6" type="ORF">A4X09_0g3920</name>
</gene>
<dbReference type="PROSITE" id="PS00678">
    <property type="entry name" value="WD_REPEATS_1"/>
    <property type="match status" value="1"/>
</dbReference>
<feature type="region of interest" description="Disordered" evidence="5">
    <location>
        <begin position="85"/>
        <end position="117"/>
    </location>
</feature>
<dbReference type="PROSITE" id="PS50082">
    <property type="entry name" value="WD_REPEATS_2"/>
    <property type="match status" value="1"/>
</dbReference>
<feature type="compositionally biased region" description="Polar residues" evidence="5">
    <location>
        <begin position="433"/>
        <end position="446"/>
    </location>
</feature>
<dbReference type="SMART" id="SM00320">
    <property type="entry name" value="WD40"/>
    <property type="match status" value="6"/>
</dbReference>
<protein>
    <recommendedName>
        <fullName evidence="8">WD40 repeat-like protein</fullName>
    </recommendedName>
</protein>
<feature type="region of interest" description="Disordered" evidence="5">
    <location>
        <begin position="544"/>
        <end position="564"/>
    </location>
</feature>
<name>A0A8X7N9E2_9BASI</name>
<dbReference type="AlphaFoldDB" id="A0A8X7N9E2"/>
<organism evidence="6 7">
    <name type="scientific">Tilletia walkeri</name>
    <dbReference type="NCBI Taxonomy" id="117179"/>
    <lineage>
        <taxon>Eukaryota</taxon>
        <taxon>Fungi</taxon>
        <taxon>Dikarya</taxon>
        <taxon>Basidiomycota</taxon>
        <taxon>Ustilaginomycotina</taxon>
        <taxon>Exobasidiomycetes</taxon>
        <taxon>Tilletiales</taxon>
        <taxon>Tilletiaceae</taxon>
        <taxon>Tilletia</taxon>
    </lineage>
</organism>
<proteinExistence type="inferred from homology"/>
<dbReference type="InterPro" id="IPR040132">
    <property type="entry name" value="Tex1/THOC3"/>
</dbReference>
<dbReference type="GO" id="GO:0000445">
    <property type="term" value="C:THO complex part of transcription export complex"/>
    <property type="evidence" value="ECO:0007669"/>
    <property type="project" value="TreeGrafter"/>
</dbReference>
<dbReference type="InterPro" id="IPR036322">
    <property type="entry name" value="WD40_repeat_dom_sf"/>
</dbReference>
<sequence length="590" mass="60133">MNSHLPSHSGGGGGGGSGGAHYAGGGGAPSNNAVLPSPPSLDLAAKQSAIETFARRGLNLPAYISSSIALHERSLILRPAIGPSAAGGSAPGNHGSGSAGGGGGGGGNGGGAPLSGAANATTPSLNVLSLAWSPDGRKLASCGSRSVSPHGPTPSPTAALSASALNANAAAAAERMLIRIWTPEYSTDPRSTIELRGHTDHIEQVAFSPVSVDLLASTGYDRTVKVWDTRTTGNSGSTNASGGTDGKGGSRPASKHVLSIPTSNRNLNMKYHPSGNYIAVGDRMDDVTLFDIRTGKELGYISKDAPFQINRFTWSASGDLFFLTCGTGEIRILDSRSLNTLNASDKTELPRKREGGDVLDWPLLHTIAAHHSIAHNVQVDPLGRAILSSGQDACVNLFTTASPYSATAFASMRTDDDSDDDHHYPGMDDPDQHTTNGQTSFSSSSLRQRAFLPPDYTLMHSFTEFETPAHAVGFSADGEMWAAGGDQGWVEVASTAAPHASLIRLPYPLGSIKSIAFNPAGSHPGRAHVLAYAGEENPDAVRSFAAGGGDGSGSGGAGSGAAGPTMSALGTARGIGAGGTIRIVGLKGQS</sequence>
<reference evidence="6" key="1">
    <citation type="submission" date="2016-04" db="EMBL/GenBank/DDBJ databases">
        <authorList>
            <person name="Nguyen H.D."/>
            <person name="Samba Siva P."/>
            <person name="Cullis J."/>
            <person name="Levesque C.A."/>
            <person name="Hambleton S."/>
        </authorList>
    </citation>
    <scope>NUCLEOTIDE SEQUENCE</scope>
    <source>
        <strain evidence="6">DAOMC 236422</strain>
    </source>
</reference>
<evidence type="ECO:0008006" key="8">
    <source>
        <dbReference type="Google" id="ProtNLM"/>
    </source>
</evidence>
<keyword evidence="1 4" id="KW-0853">WD repeat</keyword>
<reference evidence="6" key="2">
    <citation type="journal article" date="2019" name="IMA Fungus">
        <title>Genome sequencing and comparison of five Tilletia species to identify candidate genes for the detection of regulated species infecting wheat.</title>
        <authorList>
            <person name="Nguyen H.D.T."/>
            <person name="Sultana T."/>
            <person name="Kesanakurti P."/>
            <person name="Hambleton S."/>
        </authorList>
    </citation>
    <scope>NUCLEOTIDE SEQUENCE</scope>
    <source>
        <strain evidence="6">DAOMC 236422</strain>
    </source>
</reference>
<evidence type="ECO:0000256" key="5">
    <source>
        <dbReference type="SAM" id="MobiDB-lite"/>
    </source>
</evidence>